<dbReference type="InterPro" id="IPR004839">
    <property type="entry name" value="Aminotransferase_I/II_large"/>
</dbReference>
<comment type="cofactor">
    <cofactor evidence="1 9">
        <name>pyridoxal 5'-phosphate</name>
        <dbReference type="ChEBI" id="CHEBI:597326"/>
    </cofactor>
</comment>
<dbReference type="InterPro" id="IPR050106">
    <property type="entry name" value="HistidinolP_aminotransfase"/>
</dbReference>
<sequence length="356" mass="40104">MKSYFRTEIAGMEGYVPGEQPKLENLCKLNTNENAFPPSPAVKRAIAELDWERLRRYPDPLADALRDKIAEVFGLKRENVIAGNGSDDILTMLFRCFTSPELPMACLYPTYSLYPELAKMQGAAVIPVPLAPRTFELPGDLLKRVEKANLLIITRPNAPTGNSFPLETMRELCRNFDGVVLFDEAYADFADDNCMEFVKEFPNVIVSRTFSKSYALAGLRLGFAVGSPELIAGMFKVKDSYNLDRMTQALGLAAFSDRAYLKECSEKIRTIRKDFTERLENLGFQVVPSQTNFVFAAPPDRDGERCFRALRDRAIIVRYFRGPETGDYVRITIGTPKEMDRVITALREIYANPGAN</sequence>
<proteinExistence type="inferred from homology"/>
<dbReference type="Pfam" id="PF00155">
    <property type="entry name" value="Aminotran_1_2"/>
    <property type="match status" value="1"/>
</dbReference>
<dbReference type="Gene3D" id="3.90.1150.10">
    <property type="entry name" value="Aspartate Aminotransferase, domain 1"/>
    <property type="match status" value="1"/>
</dbReference>
<evidence type="ECO:0000256" key="3">
    <source>
        <dbReference type="ARBA" id="ARBA00007970"/>
    </source>
</evidence>
<comment type="subunit">
    <text evidence="4 9">Homodimer.</text>
</comment>
<dbReference type="EMBL" id="VUNS01000007">
    <property type="protein sequence ID" value="MST97134.1"/>
    <property type="molecule type" value="Genomic_DNA"/>
</dbReference>
<name>A0A844G2F4_9BACT</name>
<dbReference type="RefSeq" id="WP_154417956.1">
    <property type="nucleotide sequence ID" value="NZ_VUNS01000007.1"/>
</dbReference>
<keyword evidence="7 9" id="KW-0663">Pyridoxal phosphate</keyword>
<evidence type="ECO:0000256" key="8">
    <source>
        <dbReference type="ARBA" id="ARBA00047481"/>
    </source>
</evidence>
<feature type="modified residue" description="N6-(pyridoxal phosphate)lysine" evidence="9">
    <location>
        <position position="212"/>
    </location>
</feature>
<organism evidence="11 12">
    <name type="scientific">Victivallis lenta</name>
    <dbReference type="NCBI Taxonomy" id="2606640"/>
    <lineage>
        <taxon>Bacteria</taxon>
        <taxon>Pseudomonadati</taxon>
        <taxon>Lentisphaerota</taxon>
        <taxon>Lentisphaeria</taxon>
        <taxon>Victivallales</taxon>
        <taxon>Victivallaceae</taxon>
        <taxon>Victivallis</taxon>
    </lineage>
</organism>
<comment type="similarity">
    <text evidence="3 9">Belongs to the class-II pyridoxal-phosphate-dependent aminotransferase family. Histidinol-phosphate aminotransferase subfamily.</text>
</comment>
<dbReference type="UniPathway" id="UPA00031">
    <property type="reaction ID" value="UER00012"/>
</dbReference>
<evidence type="ECO:0000256" key="7">
    <source>
        <dbReference type="ARBA" id="ARBA00022898"/>
    </source>
</evidence>
<dbReference type="HAMAP" id="MF_01023">
    <property type="entry name" value="HisC_aminotrans_2"/>
    <property type="match status" value="1"/>
</dbReference>
<evidence type="ECO:0000313" key="11">
    <source>
        <dbReference type="EMBL" id="MST97134.1"/>
    </source>
</evidence>
<dbReference type="PANTHER" id="PTHR43643:SF3">
    <property type="entry name" value="HISTIDINOL-PHOSPHATE AMINOTRANSFERASE"/>
    <property type="match status" value="1"/>
</dbReference>
<dbReference type="InterPro" id="IPR001917">
    <property type="entry name" value="Aminotrans_II_pyridoxalP_BS"/>
</dbReference>
<dbReference type="Proteomes" id="UP000435649">
    <property type="component" value="Unassembled WGS sequence"/>
</dbReference>
<dbReference type="InterPro" id="IPR005861">
    <property type="entry name" value="HisP_aminotrans"/>
</dbReference>
<protein>
    <recommendedName>
        <fullName evidence="9">Histidinol-phosphate aminotransferase</fullName>
        <ecNumber evidence="9">2.6.1.9</ecNumber>
    </recommendedName>
    <alternativeName>
        <fullName evidence="9">Imidazole acetol-phosphate transaminase</fullName>
    </alternativeName>
</protein>
<accession>A0A844G2F4</accession>
<dbReference type="GO" id="GO:0030170">
    <property type="term" value="F:pyridoxal phosphate binding"/>
    <property type="evidence" value="ECO:0007669"/>
    <property type="project" value="InterPro"/>
</dbReference>
<keyword evidence="9" id="KW-0368">Histidine biosynthesis</keyword>
<comment type="pathway">
    <text evidence="2 9">Amino-acid biosynthesis; L-histidine biosynthesis; L-histidine from 5-phospho-alpha-D-ribose 1-diphosphate: step 7/9.</text>
</comment>
<comment type="caution">
    <text evidence="11">The sequence shown here is derived from an EMBL/GenBank/DDBJ whole genome shotgun (WGS) entry which is preliminary data.</text>
</comment>
<evidence type="ECO:0000259" key="10">
    <source>
        <dbReference type="Pfam" id="PF00155"/>
    </source>
</evidence>
<evidence type="ECO:0000256" key="1">
    <source>
        <dbReference type="ARBA" id="ARBA00001933"/>
    </source>
</evidence>
<dbReference type="NCBIfam" id="TIGR01141">
    <property type="entry name" value="hisC"/>
    <property type="match status" value="1"/>
</dbReference>
<gene>
    <name evidence="9" type="primary">hisC</name>
    <name evidence="11" type="ORF">FYJ85_08770</name>
</gene>
<dbReference type="InterPro" id="IPR015421">
    <property type="entry name" value="PyrdxlP-dep_Trfase_major"/>
</dbReference>
<keyword evidence="5 9" id="KW-0032">Aminotransferase</keyword>
<keyword evidence="9" id="KW-0028">Amino-acid biosynthesis</keyword>
<evidence type="ECO:0000256" key="2">
    <source>
        <dbReference type="ARBA" id="ARBA00005011"/>
    </source>
</evidence>
<keyword evidence="12" id="KW-1185">Reference proteome</keyword>
<dbReference type="SUPFAM" id="SSF53383">
    <property type="entry name" value="PLP-dependent transferases"/>
    <property type="match status" value="1"/>
</dbReference>
<reference evidence="11 12" key="1">
    <citation type="submission" date="2019-08" db="EMBL/GenBank/DDBJ databases">
        <title>In-depth cultivation of the pig gut microbiome towards novel bacterial diversity and tailored functional studies.</title>
        <authorList>
            <person name="Wylensek D."/>
            <person name="Hitch T.C.A."/>
            <person name="Clavel T."/>
        </authorList>
    </citation>
    <scope>NUCLEOTIDE SEQUENCE [LARGE SCALE GENOMIC DNA]</scope>
    <source>
        <strain evidence="11 12">BBE-744-WT-12</strain>
    </source>
</reference>
<dbReference type="InterPro" id="IPR015424">
    <property type="entry name" value="PyrdxlP-dep_Trfase"/>
</dbReference>
<dbReference type="PROSITE" id="PS00599">
    <property type="entry name" value="AA_TRANSFER_CLASS_2"/>
    <property type="match status" value="1"/>
</dbReference>
<dbReference type="PANTHER" id="PTHR43643">
    <property type="entry name" value="HISTIDINOL-PHOSPHATE AMINOTRANSFERASE 2"/>
    <property type="match status" value="1"/>
</dbReference>
<evidence type="ECO:0000313" key="12">
    <source>
        <dbReference type="Proteomes" id="UP000435649"/>
    </source>
</evidence>
<dbReference type="CDD" id="cd00609">
    <property type="entry name" value="AAT_like"/>
    <property type="match status" value="1"/>
</dbReference>
<dbReference type="AlphaFoldDB" id="A0A844G2F4"/>
<dbReference type="InterPro" id="IPR015422">
    <property type="entry name" value="PyrdxlP-dep_Trfase_small"/>
</dbReference>
<dbReference type="EC" id="2.6.1.9" evidence="9"/>
<evidence type="ECO:0000256" key="6">
    <source>
        <dbReference type="ARBA" id="ARBA00022679"/>
    </source>
</evidence>
<dbReference type="Gene3D" id="3.40.640.10">
    <property type="entry name" value="Type I PLP-dependent aspartate aminotransferase-like (Major domain)"/>
    <property type="match status" value="1"/>
</dbReference>
<evidence type="ECO:0000256" key="4">
    <source>
        <dbReference type="ARBA" id="ARBA00011738"/>
    </source>
</evidence>
<dbReference type="GO" id="GO:0000105">
    <property type="term" value="P:L-histidine biosynthetic process"/>
    <property type="evidence" value="ECO:0007669"/>
    <property type="project" value="UniProtKB-UniRule"/>
</dbReference>
<keyword evidence="6 9" id="KW-0808">Transferase</keyword>
<feature type="domain" description="Aminotransferase class I/classII large" evidence="10">
    <location>
        <begin position="26"/>
        <end position="346"/>
    </location>
</feature>
<comment type="catalytic activity">
    <reaction evidence="8 9">
        <text>L-histidinol phosphate + 2-oxoglutarate = 3-(imidazol-4-yl)-2-oxopropyl phosphate + L-glutamate</text>
        <dbReference type="Rhea" id="RHEA:23744"/>
        <dbReference type="ChEBI" id="CHEBI:16810"/>
        <dbReference type="ChEBI" id="CHEBI:29985"/>
        <dbReference type="ChEBI" id="CHEBI:57766"/>
        <dbReference type="ChEBI" id="CHEBI:57980"/>
        <dbReference type="EC" id="2.6.1.9"/>
    </reaction>
</comment>
<dbReference type="GO" id="GO:0004400">
    <property type="term" value="F:histidinol-phosphate transaminase activity"/>
    <property type="evidence" value="ECO:0007669"/>
    <property type="project" value="UniProtKB-UniRule"/>
</dbReference>
<evidence type="ECO:0000256" key="5">
    <source>
        <dbReference type="ARBA" id="ARBA00022576"/>
    </source>
</evidence>
<evidence type="ECO:0000256" key="9">
    <source>
        <dbReference type="HAMAP-Rule" id="MF_01023"/>
    </source>
</evidence>